<evidence type="ECO:0000313" key="2">
    <source>
        <dbReference type="EMBL" id="ACN28702.1"/>
    </source>
</evidence>
<proteinExistence type="evidence at transcript level"/>
<accession>C0P6T6</accession>
<evidence type="ECO:0000256" key="1">
    <source>
        <dbReference type="SAM" id="MobiDB-lite"/>
    </source>
</evidence>
<dbReference type="RefSeq" id="NP_001168570.1">
    <property type="nucleotide sequence ID" value="NM_001175099.1"/>
</dbReference>
<dbReference type="GeneID" id="100382353"/>
<feature type="compositionally biased region" description="Pro residues" evidence="1">
    <location>
        <begin position="10"/>
        <end position="20"/>
    </location>
</feature>
<organism evidence="2">
    <name type="scientific">Zea mays</name>
    <name type="common">Maize</name>
    <dbReference type="NCBI Taxonomy" id="4577"/>
    <lineage>
        <taxon>Eukaryota</taxon>
        <taxon>Viridiplantae</taxon>
        <taxon>Streptophyta</taxon>
        <taxon>Embryophyta</taxon>
        <taxon>Tracheophyta</taxon>
        <taxon>Spermatophyta</taxon>
        <taxon>Magnoliopsida</taxon>
        <taxon>Liliopsida</taxon>
        <taxon>Poales</taxon>
        <taxon>Poaceae</taxon>
        <taxon>PACMAD clade</taxon>
        <taxon>Panicoideae</taxon>
        <taxon>Andropogonodae</taxon>
        <taxon>Andropogoneae</taxon>
        <taxon>Tripsacinae</taxon>
        <taxon>Zea</taxon>
    </lineage>
</organism>
<reference evidence="2" key="1">
    <citation type="journal article" date="2009" name="PLoS Genet.">
        <title>Sequencing, mapping, and analysis of 27,455 maize full-length cDNAs.</title>
        <authorList>
            <person name="Soderlund C."/>
            <person name="Descour A."/>
            <person name="Kudrna D."/>
            <person name="Bomhoff M."/>
            <person name="Boyd L."/>
            <person name="Currie J."/>
            <person name="Angelova A."/>
            <person name="Collura K."/>
            <person name="Wissotski M."/>
            <person name="Ashley E."/>
            <person name="Morrow D."/>
            <person name="Fernandes J."/>
            <person name="Walbot V."/>
            <person name="Yu Y."/>
        </authorList>
    </citation>
    <scope>NUCLEOTIDE SEQUENCE</scope>
    <source>
        <strain evidence="2">B73</strain>
    </source>
</reference>
<dbReference type="HOGENOM" id="CLU_1689288_0_0_1"/>
<feature type="region of interest" description="Disordered" evidence="1">
    <location>
        <begin position="1"/>
        <end position="50"/>
    </location>
</feature>
<dbReference type="KEGG" id="zma:100382353"/>
<dbReference type="EMBL" id="BT064005">
    <property type="protein sequence ID" value="ACN28702.1"/>
    <property type="molecule type" value="mRNA"/>
</dbReference>
<name>C0P6T6_MAIZE</name>
<sequence>MSEGRRVHPHPPLADPPAACPPARQEFHSPPPTLPGALPGPRVPNDHQVHPCLPPADAPLPRWLGAPFVLPSCAAGRLPQWCYSMGIRALNDGRGATLARIVHPGSTYSDAYGRWPSCSSRKGRCNSGGASLLHLRPHAIGQFHLQIHLPPTPNTQ</sequence>
<protein>
    <submittedName>
        <fullName evidence="2">Uncharacterized protein</fullName>
    </submittedName>
</protein>
<dbReference type="AlphaFoldDB" id="C0P6T6"/>